<feature type="non-terminal residue" evidence="1">
    <location>
        <position position="30"/>
    </location>
</feature>
<comment type="caution">
    <text evidence="1">The sequence shown here is derived from an EMBL/GenBank/DDBJ whole genome shotgun (WGS) entry which is preliminary data.</text>
</comment>
<sequence>IFIDLEPPTVSDWSFDENCIFCCFRRDKVK</sequence>
<accession>Q4R9Y2</accession>
<feature type="non-terminal residue" evidence="1">
    <location>
        <position position="1"/>
    </location>
</feature>
<dbReference type="AlphaFoldDB" id="Q4R9Y2"/>
<name>Q4R9Y2_TETNG</name>
<gene>
    <name evidence="1" type="ORF">GSTENG00036834001</name>
</gene>
<dbReference type="KEGG" id="tng:GSTEN00036834G001"/>
<protein>
    <submittedName>
        <fullName evidence="1">(spotted green pufferfish) hypothetical protein</fullName>
    </submittedName>
</protein>
<dbReference type="EMBL" id="CAAE01024951">
    <property type="protein sequence ID" value="CAG14801.1"/>
    <property type="molecule type" value="Genomic_DNA"/>
</dbReference>
<reference evidence="1" key="2">
    <citation type="submission" date="2004-02" db="EMBL/GenBank/DDBJ databases">
        <authorList>
            <consortium name="Genoscope"/>
            <consortium name="Whitehead Institute Centre for Genome Research"/>
        </authorList>
    </citation>
    <scope>NUCLEOTIDE SEQUENCE</scope>
</reference>
<proteinExistence type="predicted"/>
<organism evidence="1">
    <name type="scientific">Tetraodon nigroviridis</name>
    <name type="common">Spotted green pufferfish</name>
    <name type="synonym">Chelonodon nigroviridis</name>
    <dbReference type="NCBI Taxonomy" id="99883"/>
    <lineage>
        <taxon>Eukaryota</taxon>
        <taxon>Metazoa</taxon>
        <taxon>Chordata</taxon>
        <taxon>Craniata</taxon>
        <taxon>Vertebrata</taxon>
        <taxon>Euteleostomi</taxon>
        <taxon>Actinopterygii</taxon>
        <taxon>Neopterygii</taxon>
        <taxon>Teleostei</taxon>
        <taxon>Neoteleostei</taxon>
        <taxon>Acanthomorphata</taxon>
        <taxon>Eupercaria</taxon>
        <taxon>Tetraodontiformes</taxon>
        <taxon>Tetradontoidea</taxon>
        <taxon>Tetraodontidae</taxon>
        <taxon>Tetraodon</taxon>
    </lineage>
</organism>
<reference evidence="1" key="1">
    <citation type="journal article" date="2004" name="Nature">
        <title>Genome duplication in the teleost fish Tetraodon nigroviridis reveals the early vertebrate proto-karyotype.</title>
        <authorList>
            <person name="Jaillon O."/>
            <person name="Aury J.-M."/>
            <person name="Brunet F."/>
            <person name="Petit J.-L."/>
            <person name="Stange-Thomann N."/>
            <person name="Mauceli E."/>
            <person name="Bouneau L."/>
            <person name="Fischer C."/>
            <person name="Ozouf-Costaz C."/>
            <person name="Bernot A."/>
            <person name="Nicaud S."/>
            <person name="Jaffe D."/>
            <person name="Fisher S."/>
            <person name="Lutfalla G."/>
            <person name="Dossat C."/>
            <person name="Segurens B."/>
            <person name="Dasilva C."/>
            <person name="Salanoubat M."/>
            <person name="Levy M."/>
            <person name="Boudet N."/>
            <person name="Castellano S."/>
            <person name="Anthouard V."/>
            <person name="Jubin C."/>
            <person name="Castelli V."/>
            <person name="Katinka M."/>
            <person name="Vacherie B."/>
            <person name="Biemont C."/>
            <person name="Skalli Z."/>
            <person name="Cattolico L."/>
            <person name="Poulain J."/>
            <person name="De Berardinis V."/>
            <person name="Cruaud C."/>
            <person name="Duprat S."/>
            <person name="Brottier P."/>
            <person name="Coutanceau J.-P."/>
            <person name="Gouzy J."/>
            <person name="Parra G."/>
            <person name="Lardier G."/>
            <person name="Chapple C."/>
            <person name="McKernan K.J."/>
            <person name="McEwan P."/>
            <person name="Bosak S."/>
            <person name="Kellis M."/>
            <person name="Volff J.-N."/>
            <person name="Guigo R."/>
            <person name="Zody M.C."/>
            <person name="Mesirov J."/>
            <person name="Lindblad-Toh K."/>
            <person name="Birren B."/>
            <person name="Nusbaum C."/>
            <person name="Kahn D."/>
            <person name="Robinson-Rechavi M."/>
            <person name="Laudet V."/>
            <person name="Schachter V."/>
            <person name="Quetier F."/>
            <person name="Saurin W."/>
            <person name="Scarpelli C."/>
            <person name="Wincker P."/>
            <person name="Lander E.S."/>
            <person name="Weissenbach J."/>
            <person name="Roest Crollius H."/>
        </authorList>
    </citation>
    <scope>NUCLEOTIDE SEQUENCE [LARGE SCALE GENOMIC DNA]</scope>
</reference>
<evidence type="ECO:0000313" key="1">
    <source>
        <dbReference type="EMBL" id="CAG14801.1"/>
    </source>
</evidence>
<dbReference type="OrthoDB" id="9948503at2759"/>